<dbReference type="AlphaFoldDB" id="A0AAV6GFV1"/>
<reference evidence="3" key="1">
    <citation type="submission" date="2020-10" db="EMBL/GenBank/DDBJ databases">
        <title>Chromosome-scale genome assembly of the Allis shad, Alosa alosa.</title>
        <authorList>
            <person name="Margot Z."/>
            <person name="Christophe K."/>
            <person name="Cabau C."/>
            <person name="Louis A."/>
            <person name="Berthelot C."/>
            <person name="Parey E."/>
            <person name="Roest Crollius H."/>
            <person name="Montfort J."/>
            <person name="Robinson-Rechavi M."/>
            <person name="Bucao C."/>
            <person name="Bouchez O."/>
            <person name="Gislard M."/>
            <person name="Lluch J."/>
            <person name="Milhes M."/>
            <person name="Lampietro C."/>
            <person name="Lopez Roques C."/>
            <person name="Donnadieu C."/>
            <person name="Braasch I."/>
            <person name="Desvignes T."/>
            <person name="Postlethwait J."/>
            <person name="Bobe J."/>
            <person name="Guiguen Y."/>
        </authorList>
    </citation>
    <scope>NUCLEOTIDE SEQUENCE</scope>
    <source>
        <strain evidence="3">M-15738</strain>
        <tissue evidence="3">Blood</tissue>
    </source>
</reference>
<gene>
    <name evidence="3" type="ORF">AALO_G00158970</name>
</gene>
<sequence>MADGEVQVQGKLEHEAVANGETVNNVIEATDPAEETTKKKKKKKKKNKSAASGNNEAEGDGDSSGVGKVTKQLEQQVLEEKEEDAEEDGEEGDSAGKKKKKKKKKKKGPKVQTDPPSVPICDLYTSGVFPKGQECEYPSTQDGRTAAWLMCVSMYLTGLNVAG</sequence>
<proteinExistence type="predicted"/>
<evidence type="ECO:0000256" key="2">
    <source>
        <dbReference type="SAM" id="MobiDB-lite"/>
    </source>
</evidence>
<protein>
    <submittedName>
        <fullName evidence="3">Uncharacterized protein</fullName>
    </submittedName>
</protein>
<keyword evidence="1" id="KW-0378">Hydrolase</keyword>
<dbReference type="InterPro" id="IPR050247">
    <property type="entry name" value="Met_Aminopeptidase_Type2"/>
</dbReference>
<dbReference type="PANTHER" id="PTHR45777">
    <property type="entry name" value="METHIONINE AMINOPEPTIDASE 2"/>
    <property type="match status" value="1"/>
</dbReference>
<feature type="compositionally biased region" description="Acidic residues" evidence="2">
    <location>
        <begin position="80"/>
        <end position="93"/>
    </location>
</feature>
<name>A0AAV6GFV1_9TELE</name>
<feature type="compositionally biased region" description="Basic residues" evidence="2">
    <location>
        <begin position="38"/>
        <end position="48"/>
    </location>
</feature>
<dbReference type="PANTHER" id="PTHR45777:SF2">
    <property type="entry name" value="METHIONINE AMINOPEPTIDASE 2"/>
    <property type="match status" value="1"/>
</dbReference>
<organism evidence="3 4">
    <name type="scientific">Alosa alosa</name>
    <name type="common">allis shad</name>
    <dbReference type="NCBI Taxonomy" id="278164"/>
    <lineage>
        <taxon>Eukaryota</taxon>
        <taxon>Metazoa</taxon>
        <taxon>Chordata</taxon>
        <taxon>Craniata</taxon>
        <taxon>Vertebrata</taxon>
        <taxon>Euteleostomi</taxon>
        <taxon>Actinopterygii</taxon>
        <taxon>Neopterygii</taxon>
        <taxon>Teleostei</taxon>
        <taxon>Clupei</taxon>
        <taxon>Clupeiformes</taxon>
        <taxon>Clupeoidei</taxon>
        <taxon>Clupeidae</taxon>
        <taxon>Alosa</taxon>
    </lineage>
</organism>
<feature type="region of interest" description="Disordered" evidence="2">
    <location>
        <begin position="1"/>
        <end position="119"/>
    </location>
</feature>
<dbReference type="GO" id="GO:0004177">
    <property type="term" value="F:aminopeptidase activity"/>
    <property type="evidence" value="ECO:0007669"/>
    <property type="project" value="TreeGrafter"/>
</dbReference>
<dbReference type="GO" id="GO:0008235">
    <property type="term" value="F:metalloexopeptidase activity"/>
    <property type="evidence" value="ECO:0007669"/>
    <property type="project" value="TreeGrafter"/>
</dbReference>
<evidence type="ECO:0000256" key="1">
    <source>
        <dbReference type="ARBA" id="ARBA00022801"/>
    </source>
</evidence>
<accession>A0AAV6GFV1</accession>
<evidence type="ECO:0000313" key="3">
    <source>
        <dbReference type="EMBL" id="KAG5274083.1"/>
    </source>
</evidence>
<keyword evidence="4" id="KW-1185">Reference proteome</keyword>
<dbReference type="GO" id="GO:0005737">
    <property type="term" value="C:cytoplasm"/>
    <property type="evidence" value="ECO:0007669"/>
    <property type="project" value="TreeGrafter"/>
</dbReference>
<dbReference type="EMBL" id="JADWDJ010000011">
    <property type="protein sequence ID" value="KAG5274083.1"/>
    <property type="molecule type" value="Genomic_DNA"/>
</dbReference>
<dbReference type="Proteomes" id="UP000823561">
    <property type="component" value="Chromosome 11"/>
</dbReference>
<comment type="caution">
    <text evidence="3">The sequence shown here is derived from an EMBL/GenBank/DDBJ whole genome shotgun (WGS) entry which is preliminary data.</text>
</comment>
<evidence type="ECO:0000313" key="4">
    <source>
        <dbReference type="Proteomes" id="UP000823561"/>
    </source>
</evidence>
<feature type="compositionally biased region" description="Basic residues" evidence="2">
    <location>
        <begin position="97"/>
        <end position="109"/>
    </location>
</feature>